<dbReference type="GO" id="GO:0004869">
    <property type="term" value="F:cysteine-type endopeptidase inhibitor activity"/>
    <property type="evidence" value="ECO:0007669"/>
    <property type="project" value="UniProtKB-KW"/>
</dbReference>
<dbReference type="PANTHER" id="PTHR11414">
    <property type="entry name" value="CYSTATIN FAMILY MEMBER"/>
    <property type="match status" value="1"/>
</dbReference>
<dbReference type="InterPro" id="IPR001713">
    <property type="entry name" value="Prot_inh_stefin"/>
</dbReference>
<organism evidence="4 5">
    <name type="scientific">Sinocyclocheilus rhinocerous</name>
    <dbReference type="NCBI Taxonomy" id="307959"/>
    <lineage>
        <taxon>Eukaryota</taxon>
        <taxon>Metazoa</taxon>
        <taxon>Chordata</taxon>
        <taxon>Craniata</taxon>
        <taxon>Vertebrata</taxon>
        <taxon>Euteleostomi</taxon>
        <taxon>Actinopterygii</taxon>
        <taxon>Neopterygii</taxon>
        <taxon>Teleostei</taxon>
        <taxon>Ostariophysi</taxon>
        <taxon>Cypriniformes</taxon>
        <taxon>Cyprinidae</taxon>
        <taxon>Cyprininae</taxon>
        <taxon>Sinocyclocheilus</taxon>
    </lineage>
</organism>
<sequence>MTELGLGNWSPVTPVTLKVIKICIEVMQLIEEKVESKPDSKIYIPVVYSSQIVQGTNYVVKVNGDGVCFHAMIYQALPGDGGKPILTGIQFPKTFDDPLIPF</sequence>
<keyword evidence="2" id="KW-0646">Protease inhibitor</keyword>
<proteinExistence type="inferred from homology"/>
<evidence type="ECO:0000256" key="2">
    <source>
        <dbReference type="ARBA" id="ARBA00022690"/>
    </source>
</evidence>
<protein>
    <submittedName>
        <fullName evidence="4">Cystatin-A-like</fullName>
    </submittedName>
</protein>
<name>A0A673HNX0_9TELE</name>
<gene>
    <name evidence="4" type="primary">LOC107720966</name>
</gene>
<comment type="similarity">
    <text evidence="1">Belongs to the cystatin family.</text>
</comment>
<dbReference type="Proteomes" id="UP000472270">
    <property type="component" value="Unassembled WGS sequence"/>
</dbReference>
<evidence type="ECO:0000256" key="3">
    <source>
        <dbReference type="ARBA" id="ARBA00022704"/>
    </source>
</evidence>
<evidence type="ECO:0000313" key="5">
    <source>
        <dbReference type="Proteomes" id="UP000472270"/>
    </source>
</evidence>
<evidence type="ECO:0000313" key="4">
    <source>
        <dbReference type="Ensembl" id="ENSSRHP00000027408.1"/>
    </source>
</evidence>
<reference evidence="4" key="1">
    <citation type="submission" date="2025-08" db="UniProtKB">
        <authorList>
            <consortium name="Ensembl"/>
        </authorList>
    </citation>
    <scope>IDENTIFICATION</scope>
</reference>
<keyword evidence="5" id="KW-1185">Reference proteome</keyword>
<dbReference type="Ensembl" id="ENSSRHT00000028211.1">
    <property type="protein sequence ID" value="ENSSRHP00000027408.1"/>
    <property type="gene ID" value="ENSSRHG00000014270.1"/>
</dbReference>
<reference evidence="4" key="2">
    <citation type="submission" date="2025-09" db="UniProtKB">
        <authorList>
            <consortium name="Ensembl"/>
        </authorList>
    </citation>
    <scope>IDENTIFICATION</scope>
</reference>
<dbReference type="AlphaFoldDB" id="A0A673HNX0"/>
<dbReference type="SUPFAM" id="SSF54403">
    <property type="entry name" value="Cystatin/monellin"/>
    <property type="match status" value="1"/>
</dbReference>
<keyword evidence="3" id="KW-0789">Thiol protease inhibitor</keyword>
<dbReference type="GO" id="GO:0005829">
    <property type="term" value="C:cytosol"/>
    <property type="evidence" value="ECO:0007669"/>
    <property type="project" value="TreeGrafter"/>
</dbReference>
<dbReference type="PANTHER" id="PTHR11414:SF21">
    <property type="entry name" value="CYSTATIN 14A, TANDEM DUPLICATE 1-RELATED"/>
    <property type="match status" value="1"/>
</dbReference>
<evidence type="ECO:0000256" key="1">
    <source>
        <dbReference type="ARBA" id="ARBA00009403"/>
    </source>
</evidence>
<accession>A0A673HNX0</accession>
<dbReference type="Gene3D" id="3.10.450.10">
    <property type="match status" value="1"/>
</dbReference>
<dbReference type="InterPro" id="IPR046350">
    <property type="entry name" value="Cystatin_sf"/>
</dbReference>